<evidence type="ECO:0000313" key="3">
    <source>
        <dbReference type="Proteomes" id="UP001059380"/>
    </source>
</evidence>
<dbReference type="AlphaFoldDB" id="A0A9J7BQ17"/>
<dbReference type="KEGG" id="orp:MOP44_01840"/>
<feature type="signal peptide" evidence="1">
    <location>
        <begin position="1"/>
        <end position="20"/>
    </location>
</feature>
<dbReference type="EMBL" id="CP093313">
    <property type="protein sequence ID" value="UWZ84687.1"/>
    <property type="molecule type" value="Genomic_DNA"/>
</dbReference>
<dbReference type="Proteomes" id="UP001059380">
    <property type="component" value="Chromosome"/>
</dbReference>
<gene>
    <name evidence="2" type="ORF">MOP44_01840</name>
</gene>
<name>A0A9J7BQ17_9BACT</name>
<evidence type="ECO:0000313" key="2">
    <source>
        <dbReference type="EMBL" id="UWZ84687.1"/>
    </source>
</evidence>
<sequence>MKTFVVLIAIGMLGSGLTIAQQAAPPTPTASTQFDITPPHPCSVAEMRVRQGGGLQMLRSADGDSKPIMTPGITLKSKNGRPLVSATVTVHGTAPGSAVVPAVSDSANNLNPKRPHNMATTVQVKLREVGDGSYSGELTLSGFGVITTVDLKAMTYADGTSWKAPAKPECSVAPDPLLLVSER</sequence>
<keyword evidence="3" id="KW-1185">Reference proteome</keyword>
<organism evidence="2 3">
    <name type="scientific">Occallatibacter riparius</name>
    <dbReference type="NCBI Taxonomy" id="1002689"/>
    <lineage>
        <taxon>Bacteria</taxon>
        <taxon>Pseudomonadati</taxon>
        <taxon>Acidobacteriota</taxon>
        <taxon>Terriglobia</taxon>
        <taxon>Terriglobales</taxon>
        <taxon>Acidobacteriaceae</taxon>
        <taxon>Occallatibacter</taxon>
    </lineage>
</organism>
<reference evidence="2" key="1">
    <citation type="submission" date="2021-04" db="EMBL/GenBank/DDBJ databases">
        <title>Phylogenetic analysis of Acidobacteriaceae.</title>
        <authorList>
            <person name="Qiu L."/>
            <person name="Zhang Q."/>
        </authorList>
    </citation>
    <scope>NUCLEOTIDE SEQUENCE</scope>
    <source>
        <strain evidence="2">DSM 25168</strain>
    </source>
</reference>
<accession>A0A9J7BQ17</accession>
<evidence type="ECO:0008006" key="4">
    <source>
        <dbReference type="Google" id="ProtNLM"/>
    </source>
</evidence>
<protein>
    <recommendedName>
        <fullName evidence="4">Secreted protein</fullName>
    </recommendedName>
</protein>
<evidence type="ECO:0000256" key="1">
    <source>
        <dbReference type="SAM" id="SignalP"/>
    </source>
</evidence>
<dbReference type="RefSeq" id="WP_260794193.1">
    <property type="nucleotide sequence ID" value="NZ_CP093313.1"/>
</dbReference>
<keyword evidence="1" id="KW-0732">Signal</keyword>
<feature type="chain" id="PRO_5039944660" description="Secreted protein" evidence="1">
    <location>
        <begin position="21"/>
        <end position="183"/>
    </location>
</feature>
<proteinExistence type="predicted"/>